<name>A0A4Y2RXP8_ARAVE</name>
<proteinExistence type="predicted"/>
<protein>
    <submittedName>
        <fullName evidence="1">Uncharacterized protein</fullName>
    </submittedName>
</protein>
<gene>
    <name evidence="1" type="ORF">AVEN_131153_1</name>
</gene>
<evidence type="ECO:0000313" key="2">
    <source>
        <dbReference type="Proteomes" id="UP000499080"/>
    </source>
</evidence>
<comment type="caution">
    <text evidence="1">The sequence shown here is derived from an EMBL/GenBank/DDBJ whole genome shotgun (WGS) entry which is preliminary data.</text>
</comment>
<dbReference type="Proteomes" id="UP000499080">
    <property type="component" value="Unassembled WGS sequence"/>
</dbReference>
<sequence length="127" mass="14605">MSEDTGRSPRAKELYTLKLVLMPNNTSGRESNQFSRISRRFSNVCGVDPVLHYFAGGKQWFESAPHLKTLKEKKKITLKISATIRNNFFRHTESRNPFQQQCKSDSVRGLIRNRKSIRPSCESVNTS</sequence>
<reference evidence="1 2" key="1">
    <citation type="journal article" date="2019" name="Sci. Rep.">
        <title>Orb-weaving spider Araneus ventricosus genome elucidates the spidroin gene catalogue.</title>
        <authorList>
            <person name="Kono N."/>
            <person name="Nakamura H."/>
            <person name="Ohtoshi R."/>
            <person name="Moran D.A.P."/>
            <person name="Shinohara A."/>
            <person name="Yoshida Y."/>
            <person name="Fujiwara M."/>
            <person name="Mori M."/>
            <person name="Tomita M."/>
            <person name="Arakawa K."/>
        </authorList>
    </citation>
    <scope>NUCLEOTIDE SEQUENCE [LARGE SCALE GENOMIC DNA]</scope>
</reference>
<dbReference type="AlphaFoldDB" id="A0A4Y2RXP8"/>
<organism evidence="1 2">
    <name type="scientific">Araneus ventricosus</name>
    <name type="common">Orbweaver spider</name>
    <name type="synonym">Epeira ventricosa</name>
    <dbReference type="NCBI Taxonomy" id="182803"/>
    <lineage>
        <taxon>Eukaryota</taxon>
        <taxon>Metazoa</taxon>
        <taxon>Ecdysozoa</taxon>
        <taxon>Arthropoda</taxon>
        <taxon>Chelicerata</taxon>
        <taxon>Arachnida</taxon>
        <taxon>Araneae</taxon>
        <taxon>Araneomorphae</taxon>
        <taxon>Entelegynae</taxon>
        <taxon>Araneoidea</taxon>
        <taxon>Araneidae</taxon>
        <taxon>Araneus</taxon>
    </lineage>
</organism>
<accession>A0A4Y2RXP8</accession>
<dbReference type="EMBL" id="BGPR01018951">
    <property type="protein sequence ID" value="GBN80567.1"/>
    <property type="molecule type" value="Genomic_DNA"/>
</dbReference>
<keyword evidence="2" id="KW-1185">Reference proteome</keyword>
<evidence type="ECO:0000313" key="1">
    <source>
        <dbReference type="EMBL" id="GBN80567.1"/>
    </source>
</evidence>